<evidence type="ECO:0000256" key="12">
    <source>
        <dbReference type="ARBA" id="ARBA00023006"/>
    </source>
</evidence>
<gene>
    <name evidence="21" type="ORF">PPL_11204</name>
</gene>
<evidence type="ECO:0000256" key="15">
    <source>
        <dbReference type="ARBA" id="ARBA00023136"/>
    </source>
</evidence>
<dbReference type="AlphaFoldDB" id="D3BTU4"/>
<keyword evidence="10" id="KW-0653">Protein transport</keyword>
<evidence type="ECO:0000256" key="10">
    <source>
        <dbReference type="ARBA" id="ARBA00022927"/>
    </source>
</evidence>
<dbReference type="RefSeq" id="XP_020427264.1">
    <property type="nucleotide sequence ID" value="XM_020581961.1"/>
</dbReference>
<dbReference type="PROSITE" id="PS51914">
    <property type="entry name" value="MRH"/>
    <property type="match status" value="1"/>
</dbReference>
<dbReference type="SUPFAM" id="SSF50911">
    <property type="entry name" value="Mannose 6-phosphate receptor domain"/>
    <property type="match status" value="1"/>
</dbReference>
<evidence type="ECO:0000259" key="20">
    <source>
        <dbReference type="PROSITE" id="PS51914"/>
    </source>
</evidence>
<feature type="domain" description="MRH" evidence="20">
    <location>
        <begin position="20"/>
        <end position="162"/>
    </location>
</feature>
<dbReference type="InterPro" id="IPR044865">
    <property type="entry name" value="MRH_dom"/>
</dbReference>
<evidence type="ECO:0000256" key="13">
    <source>
        <dbReference type="ARBA" id="ARBA00023034"/>
    </source>
</evidence>
<evidence type="ECO:0000256" key="14">
    <source>
        <dbReference type="ARBA" id="ARBA00023128"/>
    </source>
</evidence>
<accession>D3BTU4</accession>
<organism evidence="21 22">
    <name type="scientific">Heterostelium pallidum (strain ATCC 26659 / Pp 5 / PN500)</name>
    <name type="common">Cellular slime mold</name>
    <name type="synonym">Polysphondylium pallidum</name>
    <dbReference type="NCBI Taxonomy" id="670386"/>
    <lineage>
        <taxon>Eukaryota</taxon>
        <taxon>Amoebozoa</taxon>
        <taxon>Evosea</taxon>
        <taxon>Eumycetozoa</taxon>
        <taxon>Dictyostelia</taxon>
        <taxon>Acytosteliales</taxon>
        <taxon>Acytosteliaceae</taxon>
        <taxon>Heterostelium</taxon>
    </lineage>
</organism>
<evidence type="ECO:0000256" key="5">
    <source>
        <dbReference type="ARBA" id="ARBA00005363"/>
    </source>
</evidence>
<reference evidence="21 22" key="1">
    <citation type="journal article" date="2011" name="Genome Res.">
        <title>Phylogeny-wide analysis of social amoeba genomes highlights ancient origins for complex intercellular communication.</title>
        <authorList>
            <person name="Heidel A.J."/>
            <person name="Lawal H.M."/>
            <person name="Felder M."/>
            <person name="Schilde C."/>
            <person name="Helps N.R."/>
            <person name="Tunggal B."/>
            <person name="Rivero F."/>
            <person name="John U."/>
            <person name="Schleicher M."/>
            <person name="Eichinger L."/>
            <person name="Platzer M."/>
            <person name="Noegel A.A."/>
            <person name="Schaap P."/>
            <person name="Gloeckner G."/>
        </authorList>
    </citation>
    <scope>NUCLEOTIDE SEQUENCE [LARGE SCALE GENOMIC DNA]</scope>
    <source>
        <strain evidence="22">ATCC 26659 / Pp 5 / PN500</strain>
    </source>
</reference>
<evidence type="ECO:0000256" key="2">
    <source>
        <dbReference type="ARBA" id="ARBA00004358"/>
    </source>
</evidence>
<keyword evidence="12" id="KW-0072">Autophagy</keyword>
<dbReference type="Gene3D" id="2.70.130.10">
    <property type="entry name" value="Mannose-6-phosphate receptor binding domain"/>
    <property type="match status" value="1"/>
</dbReference>
<evidence type="ECO:0000256" key="3">
    <source>
        <dbReference type="ARBA" id="ARBA00004394"/>
    </source>
</evidence>
<dbReference type="OMA" id="QTMLLYI"/>
<dbReference type="Proteomes" id="UP000001396">
    <property type="component" value="Unassembled WGS sequence"/>
</dbReference>
<keyword evidence="14" id="KW-0496">Mitochondrion</keyword>
<dbReference type="GO" id="GO:0000139">
    <property type="term" value="C:Golgi membrane"/>
    <property type="evidence" value="ECO:0007669"/>
    <property type="project" value="UniProtKB-SubCell"/>
</dbReference>
<keyword evidence="8 18" id="KW-0812">Transmembrane</keyword>
<feature type="signal peptide" evidence="19">
    <location>
        <begin position="1"/>
        <end position="18"/>
    </location>
</feature>
<dbReference type="GO" id="GO:0030659">
    <property type="term" value="C:cytoplasmic vesicle membrane"/>
    <property type="evidence" value="ECO:0007669"/>
    <property type="project" value="UniProtKB-SubCell"/>
</dbReference>
<keyword evidence="22" id="KW-1185">Reference proteome</keyword>
<dbReference type="STRING" id="670386.D3BTU4"/>
<comment type="caution">
    <text evidence="21">The sequence shown here is derived from an EMBL/GenBank/DDBJ whole genome shotgun (WGS) entry which is preliminary data.</text>
</comment>
<dbReference type="GeneID" id="31366672"/>
<dbReference type="GO" id="GO:0006914">
    <property type="term" value="P:autophagy"/>
    <property type="evidence" value="ECO:0007669"/>
    <property type="project" value="UniProtKB-KW"/>
</dbReference>
<dbReference type="PANTHER" id="PTHR15071">
    <property type="entry name" value="MANNOSE-6-PHOSPHATE RECEPTOR FAMILY MEMBER"/>
    <property type="match status" value="1"/>
</dbReference>
<evidence type="ECO:0000256" key="4">
    <source>
        <dbReference type="ARBA" id="ARBA00004472"/>
    </source>
</evidence>
<evidence type="ECO:0000313" key="21">
    <source>
        <dbReference type="EMBL" id="EFA75130.1"/>
    </source>
</evidence>
<keyword evidence="13" id="KW-0333">Golgi apparatus</keyword>
<evidence type="ECO:0000256" key="8">
    <source>
        <dbReference type="ARBA" id="ARBA00022692"/>
    </source>
</evidence>
<dbReference type="PANTHER" id="PTHR15071:SF37">
    <property type="entry name" value="AUTOPHAGY-RELATED PROTEIN 27"/>
    <property type="match status" value="1"/>
</dbReference>
<evidence type="ECO:0000256" key="18">
    <source>
        <dbReference type="SAM" id="Phobius"/>
    </source>
</evidence>
<evidence type="ECO:0000256" key="11">
    <source>
        <dbReference type="ARBA" id="ARBA00022989"/>
    </source>
</evidence>
<dbReference type="GO" id="GO:0031966">
    <property type="term" value="C:mitochondrial membrane"/>
    <property type="evidence" value="ECO:0007669"/>
    <property type="project" value="UniProtKB-SubCell"/>
</dbReference>
<keyword evidence="7" id="KW-0813">Transport</keyword>
<dbReference type="GO" id="GO:0015031">
    <property type="term" value="P:protein transport"/>
    <property type="evidence" value="ECO:0007669"/>
    <property type="project" value="UniProtKB-KW"/>
</dbReference>
<name>D3BTU4_HETP5</name>
<keyword evidence="11 18" id="KW-1133">Transmembrane helix</keyword>
<feature type="chain" id="PRO_5003042520" description="Autophagy-related protein 27" evidence="19">
    <location>
        <begin position="19"/>
        <end position="250"/>
    </location>
</feature>
<keyword evidence="9 19" id="KW-0732">Signal</keyword>
<dbReference type="InterPro" id="IPR009011">
    <property type="entry name" value="Man6P_isomerase_rcpt-bd_dom_sf"/>
</dbReference>
<dbReference type="Pfam" id="PF09451">
    <property type="entry name" value="ATG27"/>
    <property type="match status" value="1"/>
</dbReference>
<evidence type="ECO:0000256" key="1">
    <source>
        <dbReference type="ARBA" id="ARBA00004304"/>
    </source>
</evidence>
<dbReference type="InterPro" id="IPR018939">
    <property type="entry name" value="Autophagy-rel_prot_27"/>
</dbReference>
<comment type="similarity">
    <text evidence="5">Belongs to the ATG27 family.</text>
</comment>
<dbReference type="GO" id="GO:0034045">
    <property type="term" value="C:phagophore assembly site membrane"/>
    <property type="evidence" value="ECO:0007669"/>
    <property type="project" value="UniProtKB-SubCell"/>
</dbReference>
<dbReference type="InParanoid" id="D3BTU4"/>
<protein>
    <recommendedName>
        <fullName evidence="6">Autophagy-related protein 27</fullName>
    </recommendedName>
</protein>
<evidence type="ECO:0000256" key="7">
    <source>
        <dbReference type="ARBA" id="ARBA00022448"/>
    </source>
</evidence>
<evidence type="ECO:0000313" key="22">
    <source>
        <dbReference type="Proteomes" id="UP000001396"/>
    </source>
</evidence>
<dbReference type="EMBL" id="ADBJ01000056">
    <property type="protein sequence ID" value="EFA75130.1"/>
    <property type="molecule type" value="Genomic_DNA"/>
</dbReference>
<evidence type="ECO:0000256" key="17">
    <source>
        <dbReference type="ARBA" id="ARBA00023329"/>
    </source>
</evidence>
<comment type="subcellular location">
    <subcellularLocation>
        <location evidence="2">Cytoplasmic vesicle membrane</location>
        <topology evidence="2">Single-pass type I membrane protein</topology>
    </subcellularLocation>
    <subcellularLocation>
        <location evidence="3">Golgi apparatus membrane</location>
    </subcellularLocation>
    <subcellularLocation>
        <location evidence="1">Mitochondrion membrane</location>
        <topology evidence="1">Single-pass membrane protein</topology>
    </subcellularLocation>
    <subcellularLocation>
        <location evidence="4">Preautophagosomal structure membrane</location>
        <topology evidence="4">Single-pass type I membrane protein</topology>
    </subcellularLocation>
</comment>
<evidence type="ECO:0000256" key="19">
    <source>
        <dbReference type="SAM" id="SignalP"/>
    </source>
</evidence>
<keyword evidence="15 18" id="KW-0472">Membrane</keyword>
<keyword evidence="16" id="KW-1015">Disulfide bond</keyword>
<evidence type="ECO:0000256" key="16">
    <source>
        <dbReference type="ARBA" id="ARBA00023157"/>
    </source>
</evidence>
<evidence type="ECO:0000256" key="9">
    <source>
        <dbReference type="ARBA" id="ARBA00022729"/>
    </source>
</evidence>
<evidence type="ECO:0000256" key="6">
    <source>
        <dbReference type="ARBA" id="ARBA00013776"/>
    </source>
</evidence>
<feature type="transmembrane region" description="Helical" evidence="18">
    <location>
        <begin position="180"/>
        <end position="200"/>
    </location>
</feature>
<proteinExistence type="inferred from homology"/>
<sequence length="250" mass="26468">MELIIKNLFLSLVGTINAVANCQFKSATSGDNYDFSSLANSTEYSYADIKASATYFFNFCKTSATCVQQGGVTDSSACQKNSNGLTNCGLIGTQTFTELAGGAQGANMTYFKGSVCGNGRPRQLSLVCSCDLTADPIKFSKIEEPVSCMYNIYCSSKYACPGAAAPSTGSGGGKGIGGGWIFIIVLVVCTVLYLAGGVTYNHKIRGLTGKEMIPNYAFWSDFPGLLKDGIFFIKGKITGTGSSYRGYQQV</sequence>
<keyword evidence="17" id="KW-0968">Cytoplasmic vesicle</keyword>